<dbReference type="AlphaFoldDB" id="A0A022R7X9"/>
<reference evidence="1 2" key="1">
    <citation type="journal article" date="2013" name="Proc. Natl. Acad. Sci. U.S.A.">
        <title>Fine-scale variation in meiotic recombination in Mimulus inferred from population shotgun sequencing.</title>
        <authorList>
            <person name="Hellsten U."/>
            <person name="Wright K.M."/>
            <person name="Jenkins J."/>
            <person name="Shu S."/>
            <person name="Yuan Y."/>
            <person name="Wessler S.R."/>
            <person name="Schmutz J."/>
            <person name="Willis J.H."/>
            <person name="Rokhsar D.S."/>
        </authorList>
    </citation>
    <scope>NUCLEOTIDE SEQUENCE [LARGE SCALE GENOMIC DNA]</scope>
    <source>
        <strain evidence="2">cv. DUN x IM62</strain>
    </source>
</reference>
<gene>
    <name evidence="1" type="ORF">MIMGU_mgv11b023615mg</name>
</gene>
<protein>
    <submittedName>
        <fullName evidence="1">Uncharacterized protein</fullName>
    </submittedName>
</protein>
<dbReference type="STRING" id="4155.A0A022R7X9"/>
<dbReference type="EMBL" id="KI630592">
    <property type="protein sequence ID" value="EYU36366.1"/>
    <property type="molecule type" value="Genomic_DNA"/>
</dbReference>
<feature type="non-terminal residue" evidence="1">
    <location>
        <position position="77"/>
    </location>
</feature>
<organism evidence="1 2">
    <name type="scientific">Erythranthe guttata</name>
    <name type="common">Yellow monkey flower</name>
    <name type="synonym">Mimulus guttatus</name>
    <dbReference type="NCBI Taxonomy" id="4155"/>
    <lineage>
        <taxon>Eukaryota</taxon>
        <taxon>Viridiplantae</taxon>
        <taxon>Streptophyta</taxon>
        <taxon>Embryophyta</taxon>
        <taxon>Tracheophyta</taxon>
        <taxon>Spermatophyta</taxon>
        <taxon>Magnoliopsida</taxon>
        <taxon>eudicotyledons</taxon>
        <taxon>Gunneridae</taxon>
        <taxon>Pentapetalae</taxon>
        <taxon>asterids</taxon>
        <taxon>lamiids</taxon>
        <taxon>Lamiales</taxon>
        <taxon>Phrymaceae</taxon>
        <taxon>Erythranthe</taxon>
    </lineage>
</organism>
<dbReference type="Proteomes" id="UP000030748">
    <property type="component" value="Unassembled WGS sequence"/>
</dbReference>
<proteinExistence type="predicted"/>
<feature type="non-terminal residue" evidence="1">
    <location>
        <position position="1"/>
    </location>
</feature>
<evidence type="ECO:0000313" key="1">
    <source>
        <dbReference type="EMBL" id="EYU36366.1"/>
    </source>
</evidence>
<sequence>LKRISMDPNLMKFLEEDEVRRLLPPKLFTYTFRIDSCSVEFDETLHSGADVEAFTAELNRDIEGNNSTSHQLSDSNT</sequence>
<evidence type="ECO:0000313" key="2">
    <source>
        <dbReference type="Proteomes" id="UP000030748"/>
    </source>
</evidence>
<name>A0A022R7X9_ERYGU</name>
<accession>A0A022R7X9</accession>
<keyword evidence="2" id="KW-1185">Reference proteome</keyword>